<comment type="caution">
    <text evidence="2">The sequence shown here is derived from an EMBL/GenBank/DDBJ whole genome shotgun (WGS) entry which is preliminary data.</text>
</comment>
<dbReference type="Pfam" id="PF12505">
    <property type="entry name" value="DUF3712"/>
    <property type="match status" value="1"/>
</dbReference>
<feature type="transmembrane region" description="Helical" evidence="1">
    <location>
        <begin position="34"/>
        <end position="55"/>
    </location>
</feature>
<dbReference type="AlphaFoldDB" id="A0AAD4CQX4"/>
<accession>A0AAD4CQX4</accession>
<dbReference type="PANTHER" id="PTHR35895">
    <property type="entry name" value="CHROMOSOME 16, WHOLE GENOME SHOTGUN SEQUENCE"/>
    <property type="match status" value="1"/>
</dbReference>
<reference evidence="2" key="1">
    <citation type="journal article" date="2019" name="Beilstein J. Org. Chem.">
        <title>Nanangenines: drimane sesquiterpenoids as the dominant metabolite cohort of a novel Australian fungus, Aspergillus nanangensis.</title>
        <authorList>
            <person name="Lacey H.J."/>
            <person name="Gilchrist C.L.M."/>
            <person name="Crombie A."/>
            <person name="Kalaitzis J.A."/>
            <person name="Vuong D."/>
            <person name="Rutledge P.J."/>
            <person name="Turner P."/>
            <person name="Pitt J.I."/>
            <person name="Lacey E."/>
            <person name="Chooi Y.H."/>
            <person name="Piggott A.M."/>
        </authorList>
    </citation>
    <scope>NUCLEOTIDE SEQUENCE</scope>
    <source>
        <strain evidence="2">MST-FP2251</strain>
    </source>
</reference>
<evidence type="ECO:0000313" key="2">
    <source>
        <dbReference type="EMBL" id="KAF9890812.1"/>
    </source>
</evidence>
<keyword evidence="3" id="KW-1185">Reference proteome</keyword>
<evidence type="ECO:0000313" key="3">
    <source>
        <dbReference type="Proteomes" id="UP001194746"/>
    </source>
</evidence>
<keyword evidence="1" id="KW-0812">Transmembrane</keyword>
<dbReference type="InterPro" id="IPR022185">
    <property type="entry name" value="DUF3712"/>
</dbReference>
<dbReference type="GO" id="GO:0000329">
    <property type="term" value="C:fungal-type vacuole membrane"/>
    <property type="evidence" value="ECO:0007669"/>
    <property type="project" value="InterPro"/>
</dbReference>
<reference evidence="2" key="2">
    <citation type="submission" date="2020-02" db="EMBL/GenBank/DDBJ databases">
        <authorList>
            <person name="Gilchrist C.L.M."/>
            <person name="Chooi Y.-H."/>
        </authorList>
    </citation>
    <scope>NUCLEOTIDE SEQUENCE</scope>
    <source>
        <strain evidence="2">MST-FP2251</strain>
    </source>
</reference>
<feature type="transmembrane region" description="Helical" evidence="1">
    <location>
        <begin position="183"/>
        <end position="210"/>
    </location>
</feature>
<organism evidence="2 3">
    <name type="scientific">Aspergillus nanangensis</name>
    <dbReference type="NCBI Taxonomy" id="2582783"/>
    <lineage>
        <taxon>Eukaryota</taxon>
        <taxon>Fungi</taxon>
        <taxon>Dikarya</taxon>
        <taxon>Ascomycota</taxon>
        <taxon>Pezizomycotina</taxon>
        <taxon>Eurotiomycetes</taxon>
        <taxon>Eurotiomycetidae</taxon>
        <taxon>Eurotiales</taxon>
        <taxon>Aspergillaceae</taxon>
        <taxon>Aspergillus</taxon>
        <taxon>Aspergillus subgen. Circumdati</taxon>
    </lineage>
</organism>
<dbReference type="PANTHER" id="PTHR35895:SF2">
    <property type="match status" value="1"/>
</dbReference>
<keyword evidence="1" id="KW-1133">Transmembrane helix</keyword>
<feature type="transmembrane region" description="Helical" evidence="1">
    <location>
        <begin position="104"/>
        <end position="132"/>
    </location>
</feature>
<dbReference type="InterPro" id="IPR046368">
    <property type="entry name" value="Tag1"/>
</dbReference>
<evidence type="ECO:0000256" key="1">
    <source>
        <dbReference type="SAM" id="Phobius"/>
    </source>
</evidence>
<sequence length="556" mass="60494">MILTALSVLARLGAVASAIIVLGLNGKFLQNAAWNSTLLIYVEVIAALTVVAALIPPYPNFLYDLVAGLAWVLSAIFAIIIQFFESDCYGFRDNPDINCATYKANTAFAFLGALAWLASAAFGVLRILAVILNIQRHPSDRPTYVGANFTAAEKGKAVQREEEGENLSPDDKKRVKGAGNSHIARYFLCYGLLGVVLLAVALPLLIIYAAPAFGQYLLQRVPIPAVNITLLNPGNDTIQFSVFSKVQVPDTLKIGLEPMNVSFFLEDTAPDIIPFASVELPRLSFGSKERIIIENQELKLRDLEQFARLAERVAYYPTFRVAGKGQAKVSIGAIKTWVNLYKAVELTGFNNFTGFDIQEFGIQRPDADGYNVYGKAIVDNPSPASVTLGNITLSLLIDDIILGEAIAEVNDIVPGNNTFNVKGKLNQANVEKNITDILRAEIPYLRNDLVMASASGKSVVYQGRHLPYWEKAFESIRITATRPVRPLLDSVVDSGVSMIIDQPAITGVLKEIVDPLVDSILSRIKTLPSEDVDDYTEALGGIGTIALKLISTLGFI</sequence>
<keyword evidence="1" id="KW-0472">Membrane</keyword>
<dbReference type="EMBL" id="VCAU01000023">
    <property type="protein sequence ID" value="KAF9890812.1"/>
    <property type="molecule type" value="Genomic_DNA"/>
</dbReference>
<dbReference type="Proteomes" id="UP001194746">
    <property type="component" value="Unassembled WGS sequence"/>
</dbReference>
<proteinExistence type="predicted"/>
<protein>
    <submittedName>
        <fullName evidence="2">Uncharacterized protein</fullName>
    </submittedName>
</protein>
<name>A0AAD4CQX4_ASPNN</name>
<gene>
    <name evidence="2" type="ORF">FE257_005383</name>
</gene>
<feature type="transmembrane region" description="Helical" evidence="1">
    <location>
        <begin position="62"/>
        <end position="84"/>
    </location>
</feature>